<comment type="caution">
    <text evidence="2">The sequence shown here is derived from an EMBL/GenBank/DDBJ whole genome shotgun (WGS) entry which is preliminary data.</text>
</comment>
<evidence type="ECO:0000313" key="3">
    <source>
        <dbReference type="Proteomes" id="UP000299102"/>
    </source>
</evidence>
<feature type="compositionally biased region" description="Basic and acidic residues" evidence="1">
    <location>
        <begin position="137"/>
        <end position="161"/>
    </location>
</feature>
<keyword evidence="3" id="KW-1185">Reference proteome</keyword>
<dbReference type="Proteomes" id="UP000299102">
    <property type="component" value="Unassembled WGS sequence"/>
</dbReference>
<sequence>MPVGVTSAYYDYHSIEGVYHNYQLHGRTVELVDDRRPRRGQTTNDLTPHHPPARGRCYLRLSAFSYYAAQNISPGVSPAAAGAPHTVVTYRLPGCFGLSPNSEAVIERGRLARERREAEQRRRLEELRAHAAAAQAQREKRDEERRKRQAEQKAKDCDRRQQSKTLYSPTFTLDDALTRISSPGCIILRKSPALRRPVVKSVVFASHFRCRPTWMNSNEFLSLMQKEKNPYTYFVLGLPSPTYPRPALV</sequence>
<protein>
    <submittedName>
        <fullName evidence="2">Uncharacterized protein</fullName>
    </submittedName>
</protein>
<proteinExistence type="predicted"/>
<evidence type="ECO:0000256" key="1">
    <source>
        <dbReference type="SAM" id="MobiDB-lite"/>
    </source>
</evidence>
<feature type="region of interest" description="Disordered" evidence="1">
    <location>
        <begin position="128"/>
        <end position="161"/>
    </location>
</feature>
<reference evidence="2 3" key="1">
    <citation type="journal article" date="2019" name="Commun. Biol.">
        <title>The bagworm genome reveals a unique fibroin gene that provides high tensile strength.</title>
        <authorList>
            <person name="Kono N."/>
            <person name="Nakamura H."/>
            <person name="Ohtoshi R."/>
            <person name="Tomita M."/>
            <person name="Numata K."/>
            <person name="Arakawa K."/>
        </authorList>
    </citation>
    <scope>NUCLEOTIDE SEQUENCE [LARGE SCALE GENOMIC DNA]</scope>
</reference>
<organism evidence="2 3">
    <name type="scientific">Eumeta variegata</name>
    <name type="common">Bagworm moth</name>
    <name type="synonym">Eumeta japonica</name>
    <dbReference type="NCBI Taxonomy" id="151549"/>
    <lineage>
        <taxon>Eukaryota</taxon>
        <taxon>Metazoa</taxon>
        <taxon>Ecdysozoa</taxon>
        <taxon>Arthropoda</taxon>
        <taxon>Hexapoda</taxon>
        <taxon>Insecta</taxon>
        <taxon>Pterygota</taxon>
        <taxon>Neoptera</taxon>
        <taxon>Endopterygota</taxon>
        <taxon>Lepidoptera</taxon>
        <taxon>Glossata</taxon>
        <taxon>Ditrysia</taxon>
        <taxon>Tineoidea</taxon>
        <taxon>Psychidae</taxon>
        <taxon>Oiketicinae</taxon>
        <taxon>Eumeta</taxon>
    </lineage>
</organism>
<evidence type="ECO:0000313" key="2">
    <source>
        <dbReference type="EMBL" id="GBP42440.1"/>
    </source>
</evidence>
<accession>A0A4C1VV65</accession>
<dbReference type="EMBL" id="BGZK01000418">
    <property type="protein sequence ID" value="GBP42440.1"/>
    <property type="molecule type" value="Genomic_DNA"/>
</dbReference>
<dbReference type="AlphaFoldDB" id="A0A4C1VV65"/>
<name>A0A4C1VV65_EUMVA</name>
<gene>
    <name evidence="2" type="ORF">EVAR_47734_1</name>
</gene>